<dbReference type="InterPro" id="IPR013103">
    <property type="entry name" value="RVT_2"/>
</dbReference>
<feature type="region of interest" description="Disordered" evidence="1">
    <location>
        <begin position="112"/>
        <end position="137"/>
    </location>
</feature>
<evidence type="ECO:0000259" key="2">
    <source>
        <dbReference type="Pfam" id="PF07727"/>
    </source>
</evidence>
<dbReference type="EMBL" id="BKCJ010007116">
    <property type="protein sequence ID" value="GEU75612.1"/>
    <property type="molecule type" value="Genomic_DNA"/>
</dbReference>
<feature type="region of interest" description="Disordered" evidence="1">
    <location>
        <begin position="1"/>
        <end position="32"/>
    </location>
</feature>
<reference evidence="3" key="1">
    <citation type="journal article" date="2019" name="Sci. Rep.">
        <title>Draft genome of Tanacetum cinerariifolium, the natural source of mosquito coil.</title>
        <authorList>
            <person name="Yamashiro T."/>
            <person name="Shiraishi A."/>
            <person name="Satake H."/>
            <person name="Nakayama K."/>
        </authorList>
    </citation>
    <scope>NUCLEOTIDE SEQUENCE</scope>
</reference>
<comment type="caution">
    <text evidence="3">The sequence shown here is derived from an EMBL/GenBank/DDBJ whole genome shotgun (WGS) entry which is preliminary data.</text>
</comment>
<evidence type="ECO:0000313" key="3">
    <source>
        <dbReference type="EMBL" id="GEU75612.1"/>
    </source>
</evidence>
<feature type="compositionally biased region" description="Polar residues" evidence="1">
    <location>
        <begin position="13"/>
        <end position="29"/>
    </location>
</feature>
<accession>A0A6L2MSD3</accession>
<proteinExistence type="predicted"/>
<organism evidence="3">
    <name type="scientific">Tanacetum cinerariifolium</name>
    <name type="common">Dalmatian daisy</name>
    <name type="synonym">Chrysanthemum cinerariifolium</name>
    <dbReference type="NCBI Taxonomy" id="118510"/>
    <lineage>
        <taxon>Eukaryota</taxon>
        <taxon>Viridiplantae</taxon>
        <taxon>Streptophyta</taxon>
        <taxon>Embryophyta</taxon>
        <taxon>Tracheophyta</taxon>
        <taxon>Spermatophyta</taxon>
        <taxon>Magnoliopsida</taxon>
        <taxon>eudicotyledons</taxon>
        <taxon>Gunneridae</taxon>
        <taxon>Pentapetalae</taxon>
        <taxon>asterids</taxon>
        <taxon>campanulids</taxon>
        <taxon>Asterales</taxon>
        <taxon>Asteraceae</taxon>
        <taxon>Asteroideae</taxon>
        <taxon>Anthemideae</taxon>
        <taxon>Anthemidinae</taxon>
        <taxon>Tanacetum</taxon>
    </lineage>
</organism>
<dbReference type="AlphaFoldDB" id="A0A6L2MSD3"/>
<feature type="compositionally biased region" description="Polar residues" evidence="1">
    <location>
        <begin position="114"/>
        <end position="127"/>
    </location>
</feature>
<sequence length="313" mass="34738">MNKDKRVRFAEPVTSSSNIPKQNDSLQTKDSNKPLLTSIGVKKNNMITPGSKLLNPGTISSGLVPNIPSSTSYVSPTKNDWEILFQPMFDEYLNPPPYVDPQVPTDIAPEPVVSTDTPSSTIINQDAPSTSTSQTPQETAYPVIPFGVRETNHDIEIAHMNNNPFVEFLIPEPSFKESSTQKFTKDTVDPTLFVRRKGRDILLVQICVDDIIFASTKPGLYEMFSKIMCSKFQMSMMGKISFFLGLQISQSPIDTPMVEKFKLDEDPQGKAVNPTHYHGMIGTLMYLTASRPDLVFDVCPVSGEAYRKSLTCG</sequence>
<feature type="compositionally biased region" description="Low complexity" evidence="1">
    <location>
        <begin position="128"/>
        <end position="137"/>
    </location>
</feature>
<protein>
    <recommendedName>
        <fullName evidence="2">Reverse transcriptase Ty1/copia-type domain-containing protein</fullName>
    </recommendedName>
</protein>
<dbReference type="Pfam" id="PF07727">
    <property type="entry name" value="RVT_2"/>
    <property type="match status" value="1"/>
</dbReference>
<feature type="domain" description="Reverse transcriptase Ty1/copia-type" evidence="2">
    <location>
        <begin position="181"/>
        <end position="251"/>
    </location>
</feature>
<name>A0A6L2MSD3_TANCI</name>
<evidence type="ECO:0000256" key="1">
    <source>
        <dbReference type="SAM" id="MobiDB-lite"/>
    </source>
</evidence>
<gene>
    <name evidence="3" type="ORF">Tci_047590</name>
</gene>